<evidence type="ECO:0000313" key="2">
    <source>
        <dbReference type="Proteomes" id="UP000184671"/>
    </source>
</evidence>
<proteinExistence type="predicted"/>
<reference evidence="1 2" key="1">
    <citation type="submission" date="2016-08" db="EMBL/GenBank/DDBJ databases">
        <authorList>
            <person name="Seilhamer J.J."/>
        </authorList>
    </citation>
    <scope>NUCLEOTIDE SEQUENCE [LARGE SCALE GENOMIC DNA]</scope>
    <source>
        <strain evidence="1">L21-II-0</strain>
    </source>
</reference>
<dbReference type="Proteomes" id="UP000184671">
    <property type="component" value="Unassembled WGS sequence"/>
</dbReference>
<organism evidence="1 2">
    <name type="scientific">Methanoculleus chikugoensis</name>
    <dbReference type="NCBI Taxonomy" id="118126"/>
    <lineage>
        <taxon>Archaea</taxon>
        <taxon>Methanobacteriati</taxon>
        <taxon>Methanobacteriota</taxon>
        <taxon>Stenosarchaea group</taxon>
        <taxon>Methanomicrobia</taxon>
        <taxon>Methanomicrobiales</taxon>
        <taxon>Methanomicrobiaceae</taxon>
        <taxon>Methanoculleus</taxon>
    </lineage>
</organism>
<dbReference type="EMBL" id="FMID01000061">
    <property type="protein sequence ID" value="SCL76535.1"/>
    <property type="molecule type" value="Genomic_DNA"/>
</dbReference>
<sequence length="39" mass="4309">MKIAKVTIGAAEKAVGKEELEECVEYEESERLSVRSKAP</sequence>
<dbReference type="STRING" id="118126.L21_2469"/>
<gene>
    <name evidence="1" type="ORF">L21_2469</name>
</gene>
<protein>
    <submittedName>
        <fullName evidence="1">Uncharacterized protein</fullName>
    </submittedName>
</protein>
<name>A0A1M4MNP0_9EURY</name>
<dbReference type="AlphaFoldDB" id="A0A1M4MNP0"/>
<evidence type="ECO:0000313" key="1">
    <source>
        <dbReference type="EMBL" id="SCL76535.1"/>
    </source>
</evidence>
<accession>A0A1M4MNP0</accession>